<proteinExistence type="predicted"/>
<evidence type="ECO:0000313" key="2">
    <source>
        <dbReference type="Proteomes" id="UP000594263"/>
    </source>
</evidence>
<name>A0A7N0V9Y9_KALFE</name>
<protein>
    <submittedName>
        <fullName evidence="1">Uncharacterized protein</fullName>
    </submittedName>
</protein>
<reference evidence="1" key="1">
    <citation type="submission" date="2021-01" db="UniProtKB">
        <authorList>
            <consortium name="EnsemblPlants"/>
        </authorList>
    </citation>
    <scope>IDENTIFICATION</scope>
</reference>
<accession>A0A7N0V9Y9</accession>
<evidence type="ECO:0000313" key="1">
    <source>
        <dbReference type="EnsemblPlants" id="Kaladp0230s0003.1.v1.1"/>
    </source>
</evidence>
<keyword evidence="2" id="KW-1185">Reference proteome</keyword>
<sequence>MPRLVASSRVFSRCINVTDAFLVSSPSSLIFSDFASFCCGMYCSSNRTVHPGLLRSFDLKRNAPMHVRQHQPSSVAA</sequence>
<dbReference type="Gramene" id="Kaladp0230s0003.1.v1.1">
    <property type="protein sequence ID" value="Kaladp0230s0003.1.v1.1"/>
    <property type="gene ID" value="Kaladp0230s0003.v1.1"/>
</dbReference>
<dbReference type="EnsemblPlants" id="Kaladp0230s0003.1.v1.1">
    <property type="protein sequence ID" value="Kaladp0230s0003.1.v1.1"/>
    <property type="gene ID" value="Kaladp0230s0003.v1.1"/>
</dbReference>
<dbReference type="AlphaFoldDB" id="A0A7N0V9Y9"/>
<dbReference type="Proteomes" id="UP000594263">
    <property type="component" value="Unplaced"/>
</dbReference>
<organism evidence="1 2">
    <name type="scientific">Kalanchoe fedtschenkoi</name>
    <name type="common">Lavender scallops</name>
    <name type="synonym">South American air plant</name>
    <dbReference type="NCBI Taxonomy" id="63787"/>
    <lineage>
        <taxon>Eukaryota</taxon>
        <taxon>Viridiplantae</taxon>
        <taxon>Streptophyta</taxon>
        <taxon>Embryophyta</taxon>
        <taxon>Tracheophyta</taxon>
        <taxon>Spermatophyta</taxon>
        <taxon>Magnoliopsida</taxon>
        <taxon>eudicotyledons</taxon>
        <taxon>Gunneridae</taxon>
        <taxon>Pentapetalae</taxon>
        <taxon>Saxifragales</taxon>
        <taxon>Crassulaceae</taxon>
        <taxon>Kalanchoe</taxon>
    </lineage>
</organism>